<organism evidence="2">
    <name type="scientific">Aspergillus flavus</name>
    <dbReference type="NCBI Taxonomy" id="5059"/>
    <lineage>
        <taxon>Eukaryota</taxon>
        <taxon>Fungi</taxon>
        <taxon>Dikarya</taxon>
        <taxon>Ascomycota</taxon>
        <taxon>Pezizomycotina</taxon>
        <taxon>Eurotiomycetes</taxon>
        <taxon>Eurotiomycetidae</taxon>
        <taxon>Eurotiales</taxon>
        <taxon>Aspergillaceae</taxon>
        <taxon>Aspergillus</taxon>
        <taxon>Aspergillus subgen. Circumdati</taxon>
    </lineage>
</organism>
<accession>A0A5N6H2V0</accession>
<dbReference type="PANTHER" id="PTHR22677:SF4">
    <property type="entry name" value="USHER SYNDROME TYPE-1G PROTEIN-LIKE PROTEIN"/>
    <property type="match status" value="1"/>
</dbReference>
<dbReference type="SUPFAM" id="SSF48403">
    <property type="entry name" value="Ankyrin repeat"/>
    <property type="match status" value="1"/>
</dbReference>
<dbReference type="VEuPathDB" id="FungiDB:F9C07_5872"/>
<dbReference type="SMART" id="SM00248">
    <property type="entry name" value="ANK"/>
    <property type="match status" value="4"/>
</dbReference>
<gene>
    <name evidence="2" type="ORF">BDV35DRAFT_390964</name>
</gene>
<reference evidence="2" key="1">
    <citation type="submission" date="2019-04" db="EMBL/GenBank/DDBJ databases">
        <title>Friends and foes A comparative genomics study of 23 Aspergillus species from section Flavi.</title>
        <authorList>
            <consortium name="DOE Joint Genome Institute"/>
            <person name="Kjaerbolling I."/>
            <person name="Vesth T."/>
            <person name="Frisvad J.C."/>
            <person name="Nybo J.L."/>
            <person name="Theobald S."/>
            <person name="Kildgaard S."/>
            <person name="Isbrandt T."/>
            <person name="Kuo A."/>
            <person name="Sato A."/>
            <person name="Lyhne E.K."/>
            <person name="Kogle M.E."/>
            <person name="Wiebenga A."/>
            <person name="Kun R.S."/>
            <person name="Lubbers R.J."/>
            <person name="Makela M.R."/>
            <person name="Barry K."/>
            <person name="Chovatia M."/>
            <person name="Clum A."/>
            <person name="Daum C."/>
            <person name="Haridas S."/>
            <person name="He G."/>
            <person name="LaButti K."/>
            <person name="Lipzen A."/>
            <person name="Mondo S."/>
            <person name="Riley R."/>
            <person name="Salamov A."/>
            <person name="Simmons B.A."/>
            <person name="Magnuson J.K."/>
            <person name="Henrissat B."/>
            <person name="Mortensen U.H."/>
            <person name="Larsen T.O."/>
            <person name="Devries R.P."/>
            <person name="Grigoriev I.V."/>
            <person name="Machida M."/>
            <person name="Baker S.E."/>
            <person name="Andersen M.R."/>
        </authorList>
    </citation>
    <scope>NUCLEOTIDE SEQUENCE [LARGE SCALE GENOMIC DNA]</scope>
    <source>
        <strain evidence="2">CBS 121.62</strain>
    </source>
</reference>
<feature type="repeat" description="ANK" evidence="1">
    <location>
        <begin position="88"/>
        <end position="112"/>
    </location>
</feature>
<dbReference type="EMBL" id="ML734579">
    <property type="protein sequence ID" value="KAB8248457.1"/>
    <property type="molecule type" value="Genomic_DNA"/>
</dbReference>
<evidence type="ECO:0000313" key="2">
    <source>
        <dbReference type="EMBL" id="KAB8248457.1"/>
    </source>
</evidence>
<dbReference type="InterPro" id="IPR002110">
    <property type="entry name" value="Ankyrin_rpt"/>
</dbReference>
<dbReference type="Gene3D" id="1.25.40.20">
    <property type="entry name" value="Ankyrin repeat-containing domain"/>
    <property type="match status" value="1"/>
</dbReference>
<dbReference type="PANTHER" id="PTHR22677">
    <property type="entry name" value="ANKYRIN REPEAT DOMAIN-CONTAINING PROTEIN 60"/>
    <property type="match status" value="1"/>
</dbReference>
<keyword evidence="1" id="KW-0040">ANK repeat</keyword>
<sequence>MVRLLLENGANPGHGDFVDRIIYSTPLLIATFQGHEHVARLLLDYGADIECKDEEDCTPLIWAAIQGHTGLVSLLLERGADMNCEDEDSNTPLIHAAKNGDKVVVKLLLEKGPHDLERKNWHRMTALACADANEYQDVVSLLLEYGAKREQLQPPDLSVILSYYSASYTNKDDENV</sequence>
<dbReference type="Proteomes" id="UP000325434">
    <property type="component" value="Unassembled WGS sequence"/>
</dbReference>
<dbReference type="AlphaFoldDB" id="A0A5N6H2V0"/>
<dbReference type="Pfam" id="PF12796">
    <property type="entry name" value="Ank_2"/>
    <property type="match status" value="1"/>
</dbReference>
<evidence type="ECO:0000256" key="1">
    <source>
        <dbReference type="PROSITE-ProRule" id="PRU00023"/>
    </source>
</evidence>
<feature type="repeat" description="ANK" evidence="1">
    <location>
        <begin position="22"/>
        <end position="54"/>
    </location>
</feature>
<feature type="repeat" description="ANK" evidence="1">
    <location>
        <begin position="55"/>
        <end position="87"/>
    </location>
</feature>
<name>A0A5N6H2V0_ASPFL</name>
<dbReference type="PROSITE" id="PS50088">
    <property type="entry name" value="ANK_REPEAT"/>
    <property type="match status" value="3"/>
</dbReference>
<dbReference type="InterPro" id="IPR036770">
    <property type="entry name" value="Ankyrin_rpt-contain_sf"/>
</dbReference>
<dbReference type="PROSITE" id="PS50297">
    <property type="entry name" value="ANK_REP_REGION"/>
    <property type="match status" value="3"/>
</dbReference>
<proteinExistence type="predicted"/>
<dbReference type="VEuPathDB" id="FungiDB:AFLA_008133"/>
<dbReference type="InterPro" id="IPR039323">
    <property type="entry name" value="ANKRD_45/46/60"/>
</dbReference>
<protein>
    <submittedName>
        <fullName evidence="2">Ankyrin repeat-containing domain protein</fullName>
    </submittedName>
</protein>
<dbReference type="Pfam" id="PF00023">
    <property type="entry name" value="Ank"/>
    <property type="match status" value="1"/>
</dbReference>